<proteinExistence type="predicted"/>
<dbReference type="Pfam" id="PF08974">
    <property type="entry name" value="DUF1877"/>
    <property type="match status" value="1"/>
</dbReference>
<dbReference type="RefSeq" id="WP_126636917.1">
    <property type="nucleotide sequence ID" value="NZ_BIFH01000016.1"/>
</dbReference>
<gene>
    <name evidence="1" type="ORF">EHYA_02438</name>
</gene>
<dbReference type="EMBL" id="BIFH01000016">
    <property type="protein sequence ID" value="GCD94769.1"/>
    <property type="molecule type" value="Genomic_DNA"/>
</dbReference>
<dbReference type="Gene3D" id="3.40.1760.10">
    <property type="entry name" value="YfbM-like super family"/>
    <property type="match status" value="1"/>
</dbReference>
<accession>A0A401YJR4</accession>
<dbReference type="InterPro" id="IPR015068">
    <property type="entry name" value="DUF1877"/>
</dbReference>
<evidence type="ECO:0008006" key="3">
    <source>
        <dbReference type="Google" id="ProtNLM"/>
    </source>
</evidence>
<dbReference type="InterPro" id="IPR035944">
    <property type="entry name" value="YfbM-like_sf"/>
</dbReference>
<sequence length="163" mass="18056">MGGRAVLFAVDAEASERLLAADDDAAVMAVVDEVEERWDRSRLTELDKAWDALHRCLTDGTLTYEGGEYPLSHTLLGGYLLHEGDDHEVAYVSPDEVRDVAAALAPLDGPWLRGRFAELEFVDYEGTADEADIAYTERFLPDLKEFYRRAAEAGSAVIFTVDL</sequence>
<comment type="caution">
    <text evidence="1">The sequence shown here is derived from an EMBL/GenBank/DDBJ whole genome shotgun (WGS) entry which is preliminary data.</text>
</comment>
<dbReference type="AlphaFoldDB" id="A0A401YJR4"/>
<reference evidence="1 2" key="1">
    <citation type="submission" date="2018-12" db="EMBL/GenBank/DDBJ databases">
        <title>Draft genome sequence of Embleya hyalina NBRC 13850T.</title>
        <authorList>
            <person name="Komaki H."/>
            <person name="Hosoyama A."/>
            <person name="Kimura A."/>
            <person name="Ichikawa N."/>
            <person name="Tamura T."/>
        </authorList>
    </citation>
    <scope>NUCLEOTIDE SEQUENCE [LARGE SCALE GENOMIC DNA]</scope>
    <source>
        <strain evidence="1 2">NBRC 13850</strain>
    </source>
</reference>
<protein>
    <recommendedName>
        <fullName evidence="3">DUF1877 domain-containing protein</fullName>
    </recommendedName>
</protein>
<evidence type="ECO:0000313" key="1">
    <source>
        <dbReference type="EMBL" id="GCD94769.1"/>
    </source>
</evidence>
<evidence type="ECO:0000313" key="2">
    <source>
        <dbReference type="Proteomes" id="UP000286931"/>
    </source>
</evidence>
<dbReference type="Proteomes" id="UP000286931">
    <property type="component" value="Unassembled WGS sequence"/>
</dbReference>
<name>A0A401YJR4_9ACTN</name>
<dbReference type="OrthoDB" id="1821531at2"/>
<organism evidence="1 2">
    <name type="scientific">Embleya hyalina</name>
    <dbReference type="NCBI Taxonomy" id="516124"/>
    <lineage>
        <taxon>Bacteria</taxon>
        <taxon>Bacillati</taxon>
        <taxon>Actinomycetota</taxon>
        <taxon>Actinomycetes</taxon>
        <taxon>Kitasatosporales</taxon>
        <taxon>Streptomycetaceae</taxon>
        <taxon>Embleya</taxon>
    </lineage>
</organism>
<keyword evidence="2" id="KW-1185">Reference proteome</keyword>
<dbReference type="SUPFAM" id="SSF111069">
    <property type="entry name" value="Hypothetical protein yfbM"/>
    <property type="match status" value="1"/>
</dbReference>